<accession>A0A427Y1E9</accession>
<dbReference type="GO" id="GO:0042254">
    <property type="term" value="P:ribosome biogenesis"/>
    <property type="evidence" value="ECO:0007669"/>
    <property type="project" value="InterPro"/>
</dbReference>
<evidence type="ECO:0000256" key="4">
    <source>
        <dbReference type="RuleBase" id="RU367042"/>
    </source>
</evidence>
<dbReference type="OrthoDB" id="29563at2759"/>
<dbReference type="Pfam" id="PF01248">
    <property type="entry name" value="Ribosomal_L7Ae"/>
    <property type="match status" value="1"/>
</dbReference>
<dbReference type="Proteomes" id="UP000279236">
    <property type="component" value="Unassembled WGS sequence"/>
</dbReference>
<comment type="function">
    <text evidence="4">Component of the ribosome.</text>
</comment>
<gene>
    <name evidence="7" type="primary">RPL8B</name>
    <name evidence="7" type="ORF">EHS24_006395</name>
</gene>
<evidence type="ECO:0000259" key="6">
    <source>
        <dbReference type="Pfam" id="PF01248"/>
    </source>
</evidence>
<evidence type="ECO:0000256" key="1">
    <source>
        <dbReference type="ARBA" id="ARBA00007337"/>
    </source>
</evidence>
<reference evidence="7 8" key="1">
    <citation type="submission" date="2018-11" db="EMBL/GenBank/DDBJ databases">
        <title>Genome sequence of Apiotrichum porosum DSM 27194.</title>
        <authorList>
            <person name="Aliyu H."/>
            <person name="Gorte O."/>
            <person name="Ochsenreither K."/>
        </authorList>
    </citation>
    <scope>NUCLEOTIDE SEQUENCE [LARGE SCALE GENOMIC DNA]</scope>
    <source>
        <strain evidence="7 8">DSM 27194</strain>
    </source>
</reference>
<dbReference type="FunFam" id="3.30.1330.30:FF:000003">
    <property type="entry name" value="60S ribosomal protein L7a"/>
    <property type="match status" value="1"/>
</dbReference>
<dbReference type="RefSeq" id="XP_028478311.1">
    <property type="nucleotide sequence ID" value="XM_028621859.1"/>
</dbReference>
<dbReference type="GO" id="GO:0022625">
    <property type="term" value="C:cytosolic large ribosomal subunit"/>
    <property type="evidence" value="ECO:0007669"/>
    <property type="project" value="UniProtKB-UniRule"/>
</dbReference>
<sequence>MTPYNVQPKASATKSKKPASAPYGTKVAKKTAQNPLFEARPKTFGIGGDIAPKQDLTRFVKWPEYVRFQRQKVILHQRLKVPPAIAQFSHTLDKNTATQLFQLLNKYKPESVQEKKARLLAEAEAKTKDATTKDSKKPLFVKYGLNHVVALVEAKKAQLVVIAADVEPIELVVFLPALCRKMGVPYVIVKGKARLGLVVNKKTSTVAALTEVRSEDAQALATLVAAAKANYLDKSDEARRHWGGGKRGPKSTAKLIKRAKAAGQDIKKLDLSL</sequence>
<evidence type="ECO:0000256" key="5">
    <source>
        <dbReference type="SAM" id="MobiDB-lite"/>
    </source>
</evidence>
<dbReference type="PRINTS" id="PR00882">
    <property type="entry name" value="RIBOSOMALL7A"/>
</dbReference>
<dbReference type="GeneID" id="39590938"/>
<dbReference type="SUPFAM" id="SSF55315">
    <property type="entry name" value="L30e-like"/>
    <property type="match status" value="1"/>
</dbReference>
<dbReference type="InterPro" id="IPR029064">
    <property type="entry name" value="Ribosomal_eL30-like_sf"/>
</dbReference>
<dbReference type="STRING" id="105984.A0A427Y1E9"/>
<dbReference type="Gene3D" id="3.30.1330.30">
    <property type="match status" value="1"/>
</dbReference>
<evidence type="ECO:0000256" key="3">
    <source>
        <dbReference type="ARBA" id="ARBA00023274"/>
    </source>
</evidence>
<dbReference type="PROSITE" id="PS01082">
    <property type="entry name" value="RIBOSOMAL_L7AE"/>
    <property type="match status" value="1"/>
</dbReference>
<feature type="domain" description="Ribosomal protein eL8/eL30/eS12/Gadd45" evidence="6">
    <location>
        <begin position="132"/>
        <end position="220"/>
    </location>
</feature>
<dbReference type="AlphaFoldDB" id="A0A427Y1E9"/>
<dbReference type="InterPro" id="IPR004037">
    <property type="entry name" value="Ribosomal_eL8-like_CS"/>
</dbReference>
<evidence type="ECO:0000313" key="7">
    <source>
        <dbReference type="EMBL" id="RSH84863.1"/>
    </source>
</evidence>
<dbReference type="InterPro" id="IPR001921">
    <property type="entry name" value="Ribosomal_eL8_euk"/>
</dbReference>
<dbReference type="InterPro" id="IPR050257">
    <property type="entry name" value="eL8/uL1-like"/>
</dbReference>
<evidence type="ECO:0000256" key="2">
    <source>
        <dbReference type="ARBA" id="ARBA00022980"/>
    </source>
</evidence>
<comment type="similarity">
    <text evidence="1 4">Belongs to the eukaryotic ribosomal protein eL8 family.</text>
</comment>
<protein>
    <recommendedName>
        <fullName evidence="4">60S ribosomal protein L8</fullName>
    </recommendedName>
</protein>
<keyword evidence="8" id="KW-1185">Reference proteome</keyword>
<feature type="compositionally biased region" description="Low complexity" evidence="5">
    <location>
        <begin position="8"/>
        <end position="22"/>
    </location>
</feature>
<dbReference type="PANTHER" id="PTHR23105">
    <property type="entry name" value="RIBOSOMAL PROTEIN L7AE FAMILY MEMBER"/>
    <property type="match status" value="1"/>
</dbReference>
<comment type="caution">
    <text evidence="7">The sequence shown here is derived from an EMBL/GenBank/DDBJ whole genome shotgun (WGS) entry which is preliminary data.</text>
</comment>
<keyword evidence="2 4" id="KW-0689">Ribosomal protein</keyword>
<keyword evidence="3 4" id="KW-0687">Ribonucleoprotein</keyword>
<dbReference type="InterPro" id="IPR004038">
    <property type="entry name" value="Ribosomal_eL8/eL30/eS12/Gad45"/>
</dbReference>
<name>A0A427Y1E9_9TREE</name>
<proteinExistence type="inferred from homology"/>
<evidence type="ECO:0000313" key="8">
    <source>
        <dbReference type="Proteomes" id="UP000279236"/>
    </source>
</evidence>
<feature type="region of interest" description="Disordered" evidence="5">
    <location>
        <begin position="1"/>
        <end position="28"/>
    </location>
</feature>
<dbReference type="InterPro" id="IPR018492">
    <property type="entry name" value="Ribosomal_eL8/Nhp2"/>
</dbReference>
<dbReference type="PRINTS" id="PR00881">
    <property type="entry name" value="L7ARS6FAMILY"/>
</dbReference>
<dbReference type="GO" id="GO:0003723">
    <property type="term" value="F:RNA binding"/>
    <property type="evidence" value="ECO:0007669"/>
    <property type="project" value="UniProtKB-UniRule"/>
</dbReference>
<organism evidence="7 8">
    <name type="scientific">Apiotrichum porosum</name>
    <dbReference type="NCBI Taxonomy" id="105984"/>
    <lineage>
        <taxon>Eukaryota</taxon>
        <taxon>Fungi</taxon>
        <taxon>Dikarya</taxon>
        <taxon>Basidiomycota</taxon>
        <taxon>Agaricomycotina</taxon>
        <taxon>Tremellomycetes</taxon>
        <taxon>Trichosporonales</taxon>
        <taxon>Trichosporonaceae</taxon>
        <taxon>Apiotrichum</taxon>
    </lineage>
</organism>
<dbReference type="EMBL" id="RSCE01000003">
    <property type="protein sequence ID" value="RSH84863.1"/>
    <property type="molecule type" value="Genomic_DNA"/>
</dbReference>